<feature type="region of interest" description="Disordered" evidence="6">
    <location>
        <begin position="133"/>
        <end position="152"/>
    </location>
</feature>
<evidence type="ECO:0000256" key="6">
    <source>
        <dbReference type="SAM" id="MobiDB-lite"/>
    </source>
</evidence>
<dbReference type="GO" id="GO:0007018">
    <property type="term" value="P:microtubule-based movement"/>
    <property type="evidence" value="ECO:0007669"/>
    <property type="project" value="InterPro"/>
</dbReference>
<dbReference type="FunFam" id="3.40.640.10:FF:000252">
    <property type="entry name" value="Uncharacterized protein"/>
    <property type="match status" value="1"/>
</dbReference>
<keyword evidence="1" id="KW-0032">Aminotransferase</keyword>
<name>A0A1D6J6I7_MAIZE</name>
<dbReference type="Gene3D" id="3.40.850.10">
    <property type="entry name" value="Kinesin motor domain"/>
    <property type="match status" value="1"/>
</dbReference>
<dbReference type="AlphaFoldDB" id="A0A1D6J6I7"/>
<dbReference type="Pfam" id="PF02984">
    <property type="entry name" value="Cyclin_C"/>
    <property type="match status" value="1"/>
</dbReference>
<dbReference type="FunFam" id="1.10.472.10:FF:000277">
    <property type="entry name" value="Uncharacterized protein"/>
    <property type="match status" value="1"/>
</dbReference>
<sequence length="399" mass="44133">MNGSDADPGIIRRAVRDVFDTVRQADDREFLTRVSYMEIYNEEINSLLTLEGQKLRIHESLDYVEAEHRQRVRGARVPQEEEEGRQRQGGREEDGEGAAQRQEPPQKKQFWAPAPLTTKSWADVEDDDHYFATTASPRPVWGTAGEPAKEEDDVDDVVRAALQELTVGAAAGSLDAYSREQILSMEKGILNRLEWDLTVPIVYMFFVHFLKVATLGNKVEKEMEDMAFFFAELALMQYGYGLVTRLPSLVAASAVYAVRLTVKRAPSGPTPSSTTLLCTRCSEERPAKGSGSWSSPIGSVPAGGQPRADNGSTTIEIALKIAFRKFSLDHGIMASSENSTRNERNIKLKVFVLNGSYHGDTLDAMEAQAPSSYTSFSSVAMWFSVPTAVFFVPAFSLVA</sequence>
<dbReference type="InterPro" id="IPR001752">
    <property type="entry name" value="Kinesin_motor_dom"/>
</dbReference>
<dbReference type="SUPFAM" id="SSF47954">
    <property type="entry name" value="Cyclin-like"/>
    <property type="match status" value="1"/>
</dbReference>
<dbReference type="InParanoid" id="A0A1D6J6I7"/>
<dbReference type="eggNOG" id="KOG0653">
    <property type="taxonomic scope" value="Eukaryota"/>
</dbReference>
<dbReference type="PANTHER" id="PTHR42684:SF3">
    <property type="entry name" value="ADENOSYLMETHIONINE-8-AMINO-7-OXONONANOATE AMINOTRANSFERASE"/>
    <property type="match status" value="1"/>
</dbReference>
<comment type="similarity">
    <text evidence="5">Belongs to the TRAFAC class myosin-kinesin ATPase superfamily. Kinesin family.</text>
</comment>
<accession>A0A1D6J6I7</accession>
<evidence type="ECO:0000313" key="7">
    <source>
        <dbReference type="EMBL" id="AQK43535.1"/>
    </source>
</evidence>
<dbReference type="EMBL" id="CM000786">
    <property type="protein sequence ID" value="AQK43535.1"/>
    <property type="molecule type" value="Genomic_DNA"/>
</dbReference>
<evidence type="ECO:0000256" key="4">
    <source>
        <dbReference type="ARBA" id="ARBA00023175"/>
    </source>
</evidence>
<evidence type="ECO:0000256" key="1">
    <source>
        <dbReference type="ARBA" id="ARBA00022576"/>
    </source>
</evidence>
<proteinExistence type="inferred from homology"/>
<organism evidence="7">
    <name type="scientific">Zea mays</name>
    <name type="common">Maize</name>
    <dbReference type="NCBI Taxonomy" id="4577"/>
    <lineage>
        <taxon>Eukaryota</taxon>
        <taxon>Viridiplantae</taxon>
        <taxon>Streptophyta</taxon>
        <taxon>Embryophyta</taxon>
        <taxon>Tracheophyta</taxon>
        <taxon>Spermatophyta</taxon>
        <taxon>Magnoliopsida</taxon>
        <taxon>Liliopsida</taxon>
        <taxon>Poales</taxon>
        <taxon>Poaceae</taxon>
        <taxon>PACMAD clade</taxon>
        <taxon>Panicoideae</taxon>
        <taxon>Andropogonodae</taxon>
        <taxon>Andropogoneae</taxon>
        <taxon>Tripsacinae</taxon>
        <taxon>Zea</taxon>
    </lineage>
</organism>
<dbReference type="STRING" id="4577.A0A1D6J6I7"/>
<evidence type="ECO:0000256" key="3">
    <source>
        <dbReference type="ARBA" id="ARBA00022701"/>
    </source>
</evidence>
<keyword evidence="2" id="KW-0808">Transferase</keyword>
<dbReference type="SMART" id="SM01332">
    <property type="entry name" value="Cyclin_C"/>
    <property type="match status" value="1"/>
</dbReference>
<comment type="caution">
    <text evidence="5">Lacks conserved residue(s) required for the propagation of feature annotation.</text>
</comment>
<dbReference type="ExpressionAtlas" id="A0A1D6J6I7">
    <property type="expression patterns" value="baseline and differential"/>
</dbReference>
<protein>
    <submittedName>
        <fullName evidence="7">Uncharacterized protein</fullName>
    </submittedName>
</protein>
<dbReference type="InterPro" id="IPR004367">
    <property type="entry name" value="Cyclin_C-dom"/>
</dbReference>
<dbReference type="PANTHER" id="PTHR42684">
    <property type="entry name" value="ADENOSYLMETHIONINE-8-AMINO-7-OXONONANOATE AMINOTRANSFERASE"/>
    <property type="match status" value="1"/>
</dbReference>
<dbReference type="Pfam" id="PF00225">
    <property type="entry name" value="Kinesin"/>
    <property type="match status" value="1"/>
</dbReference>
<dbReference type="InterPro" id="IPR036961">
    <property type="entry name" value="Kinesin_motor_dom_sf"/>
</dbReference>
<feature type="region of interest" description="Disordered" evidence="6">
    <location>
        <begin position="285"/>
        <end position="309"/>
    </location>
</feature>
<dbReference type="eggNOG" id="KOG1401">
    <property type="taxonomic scope" value="Eukaryota"/>
</dbReference>
<feature type="region of interest" description="Disordered" evidence="6">
    <location>
        <begin position="68"/>
        <end position="112"/>
    </location>
</feature>
<dbReference type="SMR" id="A0A1D6J6I7"/>
<dbReference type="GO" id="GO:0008017">
    <property type="term" value="F:microtubule binding"/>
    <property type="evidence" value="ECO:0007669"/>
    <property type="project" value="InterPro"/>
</dbReference>
<dbReference type="FunFam" id="3.40.850.10:FF:000354">
    <property type="entry name" value="Uncharacterized protein"/>
    <property type="match status" value="1"/>
</dbReference>
<dbReference type="GO" id="GO:0005874">
    <property type="term" value="C:microtubule"/>
    <property type="evidence" value="ECO:0007669"/>
    <property type="project" value="UniProtKB-KW"/>
</dbReference>
<dbReference type="Gene3D" id="1.10.472.10">
    <property type="entry name" value="Cyclin-like"/>
    <property type="match status" value="1"/>
</dbReference>
<dbReference type="InterPro" id="IPR036915">
    <property type="entry name" value="Cyclin-like_sf"/>
</dbReference>
<gene>
    <name evidence="7" type="ORF">ZEAMMB73_Zm00001d025328</name>
</gene>
<keyword evidence="4" id="KW-0505">Motor protein</keyword>
<dbReference type="SUPFAM" id="SSF52540">
    <property type="entry name" value="P-loop containing nucleoside triphosphate hydrolases"/>
    <property type="match status" value="1"/>
</dbReference>
<dbReference type="GO" id="GO:0003777">
    <property type="term" value="F:microtubule motor activity"/>
    <property type="evidence" value="ECO:0007669"/>
    <property type="project" value="InterPro"/>
</dbReference>
<reference evidence="7" key="1">
    <citation type="submission" date="2015-12" db="EMBL/GenBank/DDBJ databases">
        <title>Update maize B73 reference genome by single molecule sequencing technologies.</title>
        <authorList>
            <consortium name="Maize Genome Sequencing Project"/>
            <person name="Ware D."/>
        </authorList>
    </citation>
    <scope>NUCLEOTIDE SEQUENCE</scope>
    <source>
        <tissue evidence="7">Seedling</tissue>
    </source>
</reference>
<evidence type="ECO:0000256" key="2">
    <source>
        <dbReference type="ARBA" id="ARBA00022679"/>
    </source>
</evidence>
<dbReference type="GO" id="GO:0005524">
    <property type="term" value="F:ATP binding"/>
    <property type="evidence" value="ECO:0007669"/>
    <property type="project" value="InterPro"/>
</dbReference>
<dbReference type="InterPro" id="IPR015421">
    <property type="entry name" value="PyrdxlP-dep_Trfase_major"/>
</dbReference>
<keyword evidence="3" id="KW-0493">Microtubule</keyword>
<evidence type="ECO:0000256" key="5">
    <source>
        <dbReference type="PROSITE-ProRule" id="PRU00283"/>
    </source>
</evidence>
<dbReference type="PROSITE" id="PS50067">
    <property type="entry name" value="KINESIN_MOTOR_2"/>
    <property type="match status" value="1"/>
</dbReference>
<dbReference type="Gene3D" id="3.40.640.10">
    <property type="entry name" value="Type I PLP-dependent aspartate aminotransferase-like (Major domain)"/>
    <property type="match status" value="1"/>
</dbReference>
<dbReference type="GO" id="GO:0008483">
    <property type="term" value="F:transaminase activity"/>
    <property type="evidence" value="ECO:0007669"/>
    <property type="project" value="UniProtKB-KW"/>
</dbReference>
<dbReference type="InterPro" id="IPR027417">
    <property type="entry name" value="P-loop_NTPase"/>
</dbReference>